<dbReference type="Pfam" id="PF07927">
    <property type="entry name" value="HicA_toxin"/>
    <property type="match status" value="1"/>
</dbReference>
<dbReference type="AlphaFoldDB" id="A0A1I2HCK1"/>
<dbReference type="Gene3D" id="3.30.920.30">
    <property type="entry name" value="Hypothetical protein"/>
    <property type="match status" value="1"/>
</dbReference>
<keyword evidence="9" id="KW-1185">Reference proteome</keyword>
<comment type="similarity">
    <text evidence="1">Belongs to the HicA mRNA interferase family.</text>
</comment>
<accession>A0A1I2HCK1</accession>
<gene>
    <name evidence="8" type="ORF">SAMN04488120_101323</name>
</gene>
<dbReference type="Proteomes" id="UP000199771">
    <property type="component" value="Unassembled WGS sequence"/>
</dbReference>
<keyword evidence="4" id="KW-0255">Endonuclease</keyword>
<evidence type="ECO:0000313" key="8">
    <source>
        <dbReference type="EMBL" id="SFF27382.1"/>
    </source>
</evidence>
<evidence type="ECO:0000313" key="9">
    <source>
        <dbReference type="Proteomes" id="UP000199771"/>
    </source>
</evidence>
<dbReference type="GO" id="GO:0003729">
    <property type="term" value="F:mRNA binding"/>
    <property type="evidence" value="ECO:0007669"/>
    <property type="project" value="InterPro"/>
</dbReference>
<evidence type="ECO:0000256" key="1">
    <source>
        <dbReference type="ARBA" id="ARBA00006620"/>
    </source>
</evidence>
<dbReference type="GO" id="GO:0004519">
    <property type="term" value="F:endonuclease activity"/>
    <property type="evidence" value="ECO:0007669"/>
    <property type="project" value="UniProtKB-KW"/>
</dbReference>
<dbReference type="GO" id="GO:0016787">
    <property type="term" value="F:hydrolase activity"/>
    <property type="evidence" value="ECO:0007669"/>
    <property type="project" value="UniProtKB-KW"/>
</dbReference>
<organism evidence="8 9">
    <name type="scientific">Fontimonas thermophila</name>
    <dbReference type="NCBI Taxonomy" id="1076937"/>
    <lineage>
        <taxon>Bacteria</taxon>
        <taxon>Pseudomonadati</taxon>
        <taxon>Pseudomonadota</taxon>
        <taxon>Gammaproteobacteria</taxon>
        <taxon>Nevskiales</taxon>
        <taxon>Nevskiaceae</taxon>
        <taxon>Fontimonas</taxon>
    </lineage>
</organism>
<evidence type="ECO:0000256" key="3">
    <source>
        <dbReference type="ARBA" id="ARBA00022722"/>
    </source>
</evidence>
<evidence type="ECO:0000256" key="6">
    <source>
        <dbReference type="ARBA" id="ARBA00022884"/>
    </source>
</evidence>
<reference evidence="8 9" key="1">
    <citation type="submission" date="2016-10" db="EMBL/GenBank/DDBJ databases">
        <authorList>
            <person name="de Groot N.N."/>
        </authorList>
    </citation>
    <scope>NUCLEOTIDE SEQUENCE [LARGE SCALE GENOMIC DNA]</scope>
    <source>
        <strain evidence="8 9">DSM 23609</strain>
    </source>
</reference>
<evidence type="ECO:0000256" key="7">
    <source>
        <dbReference type="ARBA" id="ARBA00023016"/>
    </source>
</evidence>
<keyword evidence="6" id="KW-0694">RNA-binding</keyword>
<keyword evidence="5" id="KW-0378">Hydrolase</keyword>
<dbReference type="RefSeq" id="WP_091530630.1">
    <property type="nucleotide sequence ID" value="NZ_FOOC01000001.1"/>
</dbReference>
<evidence type="ECO:0000256" key="4">
    <source>
        <dbReference type="ARBA" id="ARBA00022759"/>
    </source>
</evidence>
<keyword evidence="2" id="KW-1277">Toxin-antitoxin system</keyword>
<dbReference type="SUPFAM" id="SSF54786">
    <property type="entry name" value="YcfA/nrd intein domain"/>
    <property type="match status" value="1"/>
</dbReference>
<dbReference type="InterPro" id="IPR012933">
    <property type="entry name" value="HicA_mRNA_interferase"/>
</dbReference>
<sequence length="63" mass="7193">MNGKEVIKWLQRARFRVERVRGSRHLLTDGRRKVTVPVQVHGASDIRIGTLKSIEKQSGVKLT</sequence>
<evidence type="ECO:0000256" key="2">
    <source>
        <dbReference type="ARBA" id="ARBA00022649"/>
    </source>
</evidence>
<keyword evidence="7" id="KW-0346">Stress response</keyword>
<dbReference type="InterPro" id="IPR038570">
    <property type="entry name" value="HicA_sf"/>
</dbReference>
<dbReference type="EMBL" id="FOOC01000001">
    <property type="protein sequence ID" value="SFF27382.1"/>
    <property type="molecule type" value="Genomic_DNA"/>
</dbReference>
<name>A0A1I2HCK1_9GAMM</name>
<evidence type="ECO:0000256" key="5">
    <source>
        <dbReference type="ARBA" id="ARBA00022801"/>
    </source>
</evidence>
<dbReference type="OrthoDB" id="9811409at2"/>
<proteinExistence type="inferred from homology"/>
<keyword evidence="3" id="KW-0540">Nuclease</keyword>
<protein>
    <submittedName>
        <fullName evidence="8">Predicted RNA binding protein YcfA, dsRBD-like fold, HicA-like mRNA interferase family</fullName>
    </submittedName>
</protein>